<evidence type="ECO:0000313" key="1">
    <source>
        <dbReference type="Ensembl" id="ENSCCNP00000013303.1"/>
    </source>
</evidence>
<accession>A0A8C0WL18</accession>
<dbReference type="AlphaFoldDB" id="A0A8C0WL18"/>
<dbReference type="Ensembl" id="ENSCCNT00000017468.1">
    <property type="protein sequence ID" value="ENSCCNP00000013303.1"/>
    <property type="gene ID" value="ENSCCNG00000013827.1"/>
</dbReference>
<reference evidence="1" key="1">
    <citation type="submission" date="2023-09" db="UniProtKB">
        <authorList>
            <consortium name="Ensembl"/>
        </authorList>
    </citation>
    <scope>IDENTIFICATION</scope>
</reference>
<name>A0A8C0WL18_CASCN</name>
<organism evidence="1">
    <name type="scientific">Castor canadensis</name>
    <name type="common">American beaver</name>
    <dbReference type="NCBI Taxonomy" id="51338"/>
    <lineage>
        <taxon>Eukaryota</taxon>
        <taxon>Metazoa</taxon>
        <taxon>Chordata</taxon>
        <taxon>Craniata</taxon>
        <taxon>Vertebrata</taxon>
        <taxon>Euteleostomi</taxon>
        <taxon>Mammalia</taxon>
        <taxon>Eutheria</taxon>
        <taxon>Euarchontoglires</taxon>
        <taxon>Glires</taxon>
        <taxon>Rodentia</taxon>
        <taxon>Castorimorpha</taxon>
        <taxon>Castoridae</taxon>
        <taxon>Castor</taxon>
    </lineage>
</organism>
<sequence length="101" mass="11362">MTTELREAIALTPWGPVKVKKEEEEDKNFICQASSQQVHSQYVKVWAPREGPQAGCDVSEEEEKVSDGFVLENLKYKSGALLHFLGLSPLVLWNMLKGVPF</sequence>
<protein>
    <submittedName>
        <fullName evidence="1">Uncharacterized protein</fullName>
    </submittedName>
</protein>
<proteinExistence type="predicted"/>